<name>A0A6C0C9T4_9ZZZZ</name>
<evidence type="ECO:0000313" key="1">
    <source>
        <dbReference type="EMBL" id="QHT01127.1"/>
    </source>
</evidence>
<dbReference type="AlphaFoldDB" id="A0A6C0C9T4"/>
<organism evidence="1">
    <name type="scientific">viral metagenome</name>
    <dbReference type="NCBI Taxonomy" id="1070528"/>
    <lineage>
        <taxon>unclassified sequences</taxon>
        <taxon>metagenomes</taxon>
        <taxon>organismal metagenomes</taxon>
    </lineage>
</organism>
<protein>
    <submittedName>
        <fullName evidence="1">Uncharacterized protein</fullName>
    </submittedName>
</protein>
<sequence length="53" mass="5675">MISNLLATQFSPATLNDQIFGPSNLLATQFLPAILNDQLFKSPGNAILASNIE</sequence>
<accession>A0A6C0C9T4</accession>
<proteinExistence type="predicted"/>
<dbReference type="EMBL" id="MN739364">
    <property type="protein sequence ID" value="QHT01127.1"/>
    <property type="molecule type" value="Genomic_DNA"/>
</dbReference>
<reference evidence="1" key="1">
    <citation type="journal article" date="2020" name="Nature">
        <title>Giant virus diversity and host interactions through global metagenomics.</title>
        <authorList>
            <person name="Schulz F."/>
            <person name="Roux S."/>
            <person name="Paez-Espino D."/>
            <person name="Jungbluth S."/>
            <person name="Walsh D.A."/>
            <person name="Denef V.J."/>
            <person name="McMahon K.D."/>
            <person name="Konstantinidis K.T."/>
            <person name="Eloe-Fadrosh E.A."/>
            <person name="Kyrpides N.C."/>
            <person name="Woyke T."/>
        </authorList>
    </citation>
    <scope>NUCLEOTIDE SEQUENCE</scope>
    <source>
        <strain evidence="1">GVMAG-M-3300020192-26</strain>
    </source>
</reference>